<keyword evidence="3" id="KW-1185">Reference proteome</keyword>
<gene>
    <name evidence="2" type="ORF">GCK32_012783</name>
</gene>
<dbReference type="AlphaFoldDB" id="A0AAN8FXN4"/>
<name>A0AAN8FXN4_TRICO</name>
<accession>A0AAN8FXN4</accession>
<feature type="region of interest" description="Disordered" evidence="1">
    <location>
        <begin position="69"/>
        <end position="110"/>
    </location>
</feature>
<evidence type="ECO:0000313" key="2">
    <source>
        <dbReference type="EMBL" id="KAK5982805.1"/>
    </source>
</evidence>
<comment type="caution">
    <text evidence="2">The sequence shown here is derived from an EMBL/GenBank/DDBJ whole genome shotgun (WGS) entry which is preliminary data.</text>
</comment>
<reference evidence="2 3" key="1">
    <citation type="submission" date="2019-10" db="EMBL/GenBank/DDBJ databases">
        <title>Assembly and Annotation for the nematode Trichostrongylus colubriformis.</title>
        <authorList>
            <person name="Martin J."/>
        </authorList>
    </citation>
    <scope>NUCLEOTIDE SEQUENCE [LARGE SCALE GENOMIC DNA]</scope>
    <source>
        <strain evidence="2">G859</strain>
        <tissue evidence="2">Whole worm</tissue>
    </source>
</reference>
<organism evidence="2 3">
    <name type="scientific">Trichostrongylus colubriformis</name>
    <name type="common">Black scour worm</name>
    <dbReference type="NCBI Taxonomy" id="6319"/>
    <lineage>
        <taxon>Eukaryota</taxon>
        <taxon>Metazoa</taxon>
        <taxon>Ecdysozoa</taxon>
        <taxon>Nematoda</taxon>
        <taxon>Chromadorea</taxon>
        <taxon>Rhabditida</taxon>
        <taxon>Rhabditina</taxon>
        <taxon>Rhabditomorpha</taxon>
        <taxon>Strongyloidea</taxon>
        <taxon>Trichostrongylidae</taxon>
        <taxon>Trichostrongylus</taxon>
    </lineage>
</organism>
<feature type="region of interest" description="Disordered" evidence="1">
    <location>
        <begin position="134"/>
        <end position="155"/>
    </location>
</feature>
<proteinExistence type="predicted"/>
<dbReference type="Proteomes" id="UP001331761">
    <property type="component" value="Unassembled WGS sequence"/>
</dbReference>
<evidence type="ECO:0000256" key="1">
    <source>
        <dbReference type="SAM" id="MobiDB-lite"/>
    </source>
</evidence>
<sequence length="184" mass="20400">MSDEHLTLTVKSLKWPYCVSLILSSIRSSLPLADTPICQYNEEMDTVVCTISTQFYASVCGMKNNSKYTPRVSEKKPLAKRSLPSVGSNQGGGNPNFEEASFSEFTPAAPKPSQYLMDQIKLEKPSREEIVEALKQENKASGEEPLKPLGPSPSEYQLASLNDELSRVPMVVAFNEKEKRKAHS</sequence>
<dbReference type="EMBL" id="WIXE01004716">
    <property type="protein sequence ID" value="KAK5982805.1"/>
    <property type="molecule type" value="Genomic_DNA"/>
</dbReference>
<protein>
    <submittedName>
        <fullName evidence="2">Uncharacterized protein</fullName>
    </submittedName>
</protein>
<feature type="compositionally biased region" description="Basic and acidic residues" evidence="1">
    <location>
        <begin position="134"/>
        <end position="146"/>
    </location>
</feature>
<evidence type="ECO:0000313" key="3">
    <source>
        <dbReference type="Proteomes" id="UP001331761"/>
    </source>
</evidence>